<keyword evidence="3" id="KW-1185">Reference proteome</keyword>
<accession>A0AAD9K0E3</accession>
<protein>
    <submittedName>
        <fullName evidence="2">Uncharacterized protein</fullName>
    </submittedName>
</protein>
<dbReference type="Proteomes" id="UP001208570">
    <property type="component" value="Unassembled WGS sequence"/>
</dbReference>
<sequence>MAKQQKKISMFSPRPNSISEIVTNQGHESRISSSPNDRPASLPGIVIQNHRPLPDGIRKNSLAMKLPEEAAPAPPSGEALPRRRSSSVDLDAVELSSGSWPEKFRARSSSLDVTSLKQFKSSSNWLQLFVRRSSTDFSIGDTMSPATSFESIASCADSEPRSRHASGDVDAQPANHSGGLVGAQPEQHRPLLARGKSESSLWNWKLFSSKLDDGQRIRKISEMDESDSGVKNTQMPTLATSSGATSHSPSGLFNMVTKISARDLNALSPSGDI</sequence>
<evidence type="ECO:0000256" key="1">
    <source>
        <dbReference type="SAM" id="MobiDB-lite"/>
    </source>
</evidence>
<feature type="region of interest" description="Disordered" evidence="1">
    <location>
        <begin position="222"/>
        <end position="250"/>
    </location>
</feature>
<feature type="region of interest" description="Disordered" evidence="1">
    <location>
        <begin position="1"/>
        <end position="107"/>
    </location>
</feature>
<dbReference type="EMBL" id="JAODUP010000098">
    <property type="protein sequence ID" value="KAK2162449.1"/>
    <property type="molecule type" value="Genomic_DNA"/>
</dbReference>
<evidence type="ECO:0000313" key="3">
    <source>
        <dbReference type="Proteomes" id="UP001208570"/>
    </source>
</evidence>
<proteinExistence type="predicted"/>
<feature type="compositionally biased region" description="Low complexity" evidence="1">
    <location>
        <begin position="62"/>
        <end position="79"/>
    </location>
</feature>
<feature type="compositionally biased region" description="Polar residues" evidence="1">
    <location>
        <begin position="14"/>
        <end position="36"/>
    </location>
</feature>
<reference evidence="2" key="1">
    <citation type="journal article" date="2023" name="Mol. Biol. Evol.">
        <title>Third-Generation Sequencing Reveals the Adaptive Role of the Epigenome in Three Deep-Sea Polychaetes.</title>
        <authorList>
            <person name="Perez M."/>
            <person name="Aroh O."/>
            <person name="Sun Y."/>
            <person name="Lan Y."/>
            <person name="Juniper S.K."/>
            <person name="Young C.R."/>
            <person name="Angers B."/>
            <person name="Qian P.Y."/>
        </authorList>
    </citation>
    <scope>NUCLEOTIDE SEQUENCE</scope>
    <source>
        <strain evidence="2">P08H-3</strain>
    </source>
</reference>
<feature type="compositionally biased region" description="Basic and acidic residues" evidence="1">
    <location>
        <begin position="158"/>
        <end position="167"/>
    </location>
</feature>
<name>A0AAD9K0E3_9ANNE</name>
<feature type="compositionally biased region" description="Polar residues" evidence="1">
    <location>
        <begin position="229"/>
        <end position="250"/>
    </location>
</feature>
<organism evidence="2 3">
    <name type="scientific">Paralvinella palmiformis</name>
    <dbReference type="NCBI Taxonomy" id="53620"/>
    <lineage>
        <taxon>Eukaryota</taxon>
        <taxon>Metazoa</taxon>
        <taxon>Spiralia</taxon>
        <taxon>Lophotrochozoa</taxon>
        <taxon>Annelida</taxon>
        <taxon>Polychaeta</taxon>
        <taxon>Sedentaria</taxon>
        <taxon>Canalipalpata</taxon>
        <taxon>Terebellida</taxon>
        <taxon>Terebelliformia</taxon>
        <taxon>Alvinellidae</taxon>
        <taxon>Paralvinella</taxon>
    </lineage>
</organism>
<evidence type="ECO:0000313" key="2">
    <source>
        <dbReference type="EMBL" id="KAK2162449.1"/>
    </source>
</evidence>
<feature type="region of interest" description="Disordered" evidence="1">
    <location>
        <begin position="154"/>
        <end position="186"/>
    </location>
</feature>
<comment type="caution">
    <text evidence="2">The sequence shown here is derived from an EMBL/GenBank/DDBJ whole genome shotgun (WGS) entry which is preliminary data.</text>
</comment>
<dbReference type="AlphaFoldDB" id="A0AAD9K0E3"/>
<gene>
    <name evidence="2" type="ORF">LSH36_98g01058</name>
</gene>